<name>A0A5C4TG60_9BACL</name>
<accession>A0A5C4TG60</accession>
<feature type="transmembrane region" description="Helical" evidence="1">
    <location>
        <begin position="16"/>
        <end position="37"/>
    </location>
</feature>
<dbReference type="AlphaFoldDB" id="A0A5C4TG60"/>
<keyword evidence="1" id="KW-0472">Membrane</keyword>
<dbReference type="Proteomes" id="UP000307943">
    <property type="component" value="Unassembled WGS sequence"/>
</dbReference>
<evidence type="ECO:0000256" key="1">
    <source>
        <dbReference type="SAM" id="Phobius"/>
    </source>
</evidence>
<dbReference type="RefSeq" id="WP_139600538.1">
    <property type="nucleotide sequence ID" value="NZ_VDCQ01000002.1"/>
</dbReference>
<comment type="caution">
    <text evidence="2">The sequence shown here is derived from an EMBL/GenBank/DDBJ whole genome shotgun (WGS) entry which is preliminary data.</text>
</comment>
<organism evidence="2 3">
    <name type="scientific">Paenibacillus hemerocallicola</name>
    <dbReference type="NCBI Taxonomy" id="1172614"/>
    <lineage>
        <taxon>Bacteria</taxon>
        <taxon>Bacillati</taxon>
        <taxon>Bacillota</taxon>
        <taxon>Bacilli</taxon>
        <taxon>Bacillales</taxon>
        <taxon>Paenibacillaceae</taxon>
        <taxon>Paenibacillus</taxon>
    </lineage>
</organism>
<proteinExistence type="predicted"/>
<protein>
    <submittedName>
        <fullName evidence="2">Uncharacterized protein</fullName>
    </submittedName>
</protein>
<sequence>MKIHIVAGILVGYFNAAWSMVFVAALLWGIVFCAFMLRTYKGRKEQYMEKLKSMGKEKQFGLPPRIAFYVNEFVSATGISYVIGMVVFAMKGAM</sequence>
<keyword evidence="3" id="KW-1185">Reference proteome</keyword>
<dbReference type="EMBL" id="VDCQ01000002">
    <property type="protein sequence ID" value="TNJ68031.1"/>
    <property type="molecule type" value="Genomic_DNA"/>
</dbReference>
<keyword evidence="1" id="KW-0812">Transmembrane</keyword>
<gene>
    <name evidence="2" type="ORF">FE784_02530</name>
</gene>
<evidence type="ECO:0000313" key="2">
    <source>
        <dbReference type="EMBL" id="TNJ68031.1"/>
    </source>
</evidence>
<reference evidence="2 3" key="1">
    <citation type="submission" date="2019-05" db="EMBL/GenBank/DDBJ databases">
        <title>We sequenced the genome of Paenibacillus hemerocallicola KCTC 33185 for further insight into its adaptation and study the phylogeny of Paenibacillus.</title>
        <authorList>
            <person name="Narsing Rao M.P."/>
        </authorList>
    </citation>
    <scope>NUCLEOTIDE SEQUENCE [LARGE SCALE GENOMIC DNA]</scope>
    <source>
        <strain evidence="2 3">KCTC 33185</strain>
    </source>
</reference>
<dbReference type="OrthoDB" id="2619626at2"/>
<feature type="transmembrane region" description="Helical" evidence="1">
    <location>
        <begin position="66"/>
        <end position="90"/>
    </location>
</feature>
<keyword evidence="1" id="KW-1133">Transmembrane helix</keyword>
<evidence type="ECO:0000313" key="3">
    <source>
        <dbReference type="Proteomes" id="UP000307943"/>
    </source>
</evidence>